<dbReference type="AlphaFoldDB" id="A0A917I6I7"/>
<dbReference type="EMBL" id="BMES01000001">
    <property type="protein sequence ID" value="GGH14546.1"/>
    <property type="molecule type" value="Genomic_DNA"/>
</dbReference>
<keyword evidence="2" id="KW-1185">Reference proteome</keyword>
<name>A0A917I6I7_9HYPH</name>
<gene>
    <name evidence="1" type="ORF">GCM10007036_13940</name>
</gene>
<evidence type="ECO:0000313" key="1">
    <source>
        <dbReference type="EMBL" id="GGH14546.1"/>
    </source>
</evidence>
<comment type="caution">
    <text evidence="1">The sequence shown here is derived from an EMBL/GenBank/DDBJ whole genome shotgun (WGS) entry which is preliminary data.</text>
</comment>
<sequence>MHVPAFLTPTGEYDRGQIMTRAIADCTRLQSSYKNGVLTVKRVFDRSRLASALRHAWALARRNRAQVLADRAADAALIEKAAVEGFTTFARLMPRVLAHRAAIKAAQLASRDAEFLAAAE</sequence>
<reference evidence="1" key="1">
    <citation type="journal article" date="2014" name="Int. J. Syst. Evol. Microbiol.">
        <title>Complete genome sequence of Corynebacterium casei LMG S-19264T (=DSM 44701T), isolated from a smear-ripened cheese.</title>
        <authorList>
            <consortium name="US DOE Joint Genome Institute (JGI-PGF)"/>
            <person name="Walter F."/>
            <person name="Albersmeier A."/>
            <person name="Kalinowski J."/>
            <person name="Ruckert C."/>
        </authorList>
    </citation>
    <scope>NUCLEOTIDE SEQUENCE</scope>
    <source>
        <strain evidence="1">CGMCC 1.12214</strain>
    </source>
</reference>
<dbReference type="Proteomes" id="UP000603912">
    <property type="component" value="Unassembled WGS sequence"/>
</dbReference>
<evidence type="ECO:0000313" key="2">
    <source>
        <dbReference type="Proteomes" id="UP000603912"/>
    </source>
</evidence>
<accession>A0A917I6I7</accession>
<organism evidence="1 2">
    <name type="scientific">Alsobacter metallidurans</name>
    <dbReference type="NCBI Taxonomy" id="340221"/>
    <lineage>
        <taxon>Bacteria</taxon>
        <taxon>Pseudomonadati</taxon>
        <taxon>Pseudomonadota</taxon>
        <taxon>Alphaproteobacteria</taxon>
        <taxon>Hyphomicrobiales</taxon>
        <taxon>Alsobacteraceae</taxon>
        <taxon>Alsobacter</taxon>
    </lineage>
</organism>
<reference evidence="1" key="2">
    <citation type="submission" date="2020-09" db="EMBL/GenBank/DDBJ databases">
        <authorList>
            <person name="Sun Q."/>
            <person name="Zhou Y."/>
        </authorList>
    </citation>
    <scope>NUCLEOTIDE SEQUENCE</scope>
    <source>
        <strain evidence="1">CGMCC 1.12214</strain>
    </source>
</reference>
<protein>
    <submittedName>
        <fullName evidence="1">Uncharacterized protein</fullName>
    </submittedName>
</protein>
<proteinExistence type="predicted"/>